<dbReference type="InterPro" id="IPR037401">
    <property type="entry name" value="SnoaL-like"/>
</dbReference>
<name>A0A5C4N4G7_9RHOB</name>
<protein>
    <submittedName>
        <fullName evidence="2">Nuclear transport factor 2 family protein</fullName>
    </submittedName>
</protein>
<dbReference type="AlphaFoldDB" id="A0A5C4N4G7"/>
<dbReference type="SUPFAM" id="SSF54427">
    <property type="entry name" value="NTF2-like"/>
    <property type="match status" value="1"/>
</dbReference>
<proteinExistence type="predicted"/>
<feature type="domain" description="SnoaL-like" evidence="1">
    <location>
        <begin position="7"/>
        <end position="94"/>
    </location>
</feature>
<evidence type="ECO:0000313" key="3">
    <source>
        <dbReference type="Proteomes" id="UP000305709"/>
    </source>
</evidence>
<dbReference type="Gene3D" id="3.10.450.50">
    <property type="match status" value="1"/>
</dbReference>
<evidence type="ECO:0000313" key="2">
    <source>
        <dbReference type="EMBL" id="TNC62869.1"/>
    </source>
</evidence>
<dbReference type="OrthoDB" id="8684708at2"/>
<dbReference type="Pfam" id="PF12680">
    <property type="entry name" value="SnoaL_2"/>
    <property type="match status" value="1"/>
</dbReference>
<dbReference type="InterPro" id="IPR032710">
    <property type="entry name" value="NTF2-like_dom_sf"/>
</dbReference>
<accession>A0A5C4N4G7</accession>
<dbReference type="EMBL" id="VDFV01000055">
    <property type="protein sequence ID" value="TNC62869.1"/>
    <property type="molecule type" value="Genomic_DNA"/>
</dbReference>
<evidence type="ECO:0000259" key="1">
    <source>
        <dbReference type="Pfam" id="PF12680"/>
    </source>
</evidence>
<organism evidence="2 3">
    <name type="scientific">Rubellimicrobium roseum</name>
    <dbReference type="NCBI Taxonomy" id="687525"/>
    <lineage>
        <taxon>Bacteria</taxon>
        <taxon>Pseudomonadati</taxon>
        <taxon>Pseudomonadota</taxon>
        <taxon>Alphaproteobacteria</taxon>
        <taxon>Rhodobacterales</taxon>
        <taxon>Roseobacteraceae</taxon>
        <taxon>Rubellimicrobium</taxon>
    </lineage>
</organism>
<keyword evidence="3" id="KW-1185">Reference proteome</keyword>
<sequence>MQLSSPVRTYFDAEQQNDADTLAAAFTDDAVVRDEGAEHVGPAAIRAWWQAAKAKYRHVAEPIDAIPADGRTVVRARVTGQFPGSPATLTFSFMLAGDRIARLEIG</sequence>
<reference evidence="2 3" key="1">
    <citation type="submission" date="2019-06" db="EMBL/GenBank/DDBJ databases">
        <authorList>
            <person name="Jiang L."/>
        </authorList>
    </citation>
    <scope>NUCLEOTIDE SEQUENCE [LARGE SCALE GENOMIC DNA]</scope>
    <source>
        <strain evidence="2 3">YIM 48858</strain>
    </source>
</reference>
<dbReference type="RefSeq" id="WP_139083463.1">
    <property type="nucleotide sequence ID" value="NZ_VDFV01000055.1"/>
</dbReference>
<dbReference type="Proteomes" id="UP000305709">
    <property type="component" value="Unassembled WGS sequence"/>
</dbReference>
<gene>
    <name evidence="2" type="ORF">FHG71_19980</name>
</gene>
<comment type="caution">
    <text evidence="2">The sequence shown here is derived from an EMBL/GenBank/DDBJ whole genome shotgun (WGS) entry which is preliminary data.</text>
</comment>